<feature type="region of interest" description="Disordered" evidence="8">
    <location>
        <begin position="1"/>
        <end position="26"/>
    </location>
</feature>
<dbReference type="InterPro" id="IPR045093">
    <property type="entry name" value="Cullin"/>
</dbReference>
<proteinExistence type="inferred from homology"/>
<dbReference type="Pfam" id="PF00888">
    <property type="entry name" value="Cullin"/>
    <property type="match status" value="1"/>
</dbReference>
<evidence type="ECO:0000259" key="9">
    <source>
        <dbReference type="PROSITE" id="PS50069"/>
    </source>
</evidence>
<feature type="domain" description="Cullin family profile" evidence="9">
    <location>
        <begin position="454"/>
        <end position="493"/>
    </location>
</feature>
<dbReference type="InterPro" id="IPR016159">
    <property type="entry name" value="Cullin_repeat-like_dom_sf"/>
</dbReference>
<gene>
    <name evidence="10" type="ORF">GBAR_LOCUS3718</name>
</gene>
<keyword evidence="5" id="KW-0832">Ubl conjugation</keyword>
<comment type="similarity">
    <text evidence="2 6 7">Belongs to the cullin family.</text>
</comment>
<organism evidence="10 11">
    <name type="scientific">Geodia barretti</name>
    <name type="common">Barrett's horny sponge</name>
    <dbReference type="NCBI Taxonomy" id="519541"/>
    <lineage>
        <taxon>Eukaryota</taxon>
        <taxon>Metazoa</taxon>
        <taxon>Porifera</taxon>
        <taxon>Demospongiae</taxon>
        <taxon>Heteroscleromorpha</taxon>
        <taxon>Tetractinellida</taxon>
        <taxon>Astrophorina</taxon>
        <taxon>Geodiidae</taxon>
        <taxon>Geodia</taxon>
    </lineage>
</organism>
<evidence type="ECO:0000256" key="1">
    <source>
        <dbReference type="ARBA" id="ARBA00004906"/>
    </source>
</evidence>
<dbReference type="PROSITE" id="PS50069">
    <property type="entry name" value="CULLIN_2"/>
    <property type="match status" value="1"/>
</dbReference>
<evidence type="ECO:0000256" key="7">
    <source>
        <dbReference type="RuleBase" id="RU003829"/>
    </source>
</evidence>
<dbReference type="FunFam" id="1.20.1310.10:FF:000001">
    <property type="entry name" value="Cullin 3"/>
    <property type="match status" value="1"/>
</dbReference>
<dbReference type="InterPro" id="IPR036317">
    <property type="entry name" value="Cullin_homology_sf"/>
</dbReference>
<evidence type="ECO:0000313" key="10">
    <source>
        <dbReference type="EMBL" id="CAI8003653.1"/>
    </source>
</evidence>
<keyword evidence="4" id="KW-0833">Ubl conjugation pathway</keyword>
<dbReference type="FunFam" id="1.20.1310.10:FF:000004">
    <property type="entry name" value="Cullin 4B"/>
    <property type="match status" value="1"/>
</dbReference>
<evidence type="ECO:0000256" key="6">
    <source>
        <dbReference type="PROSITE-ProRule" id="PRU00330"/>
    </source>
</evidence>
<evidence type="ECO:0000256" key="8">
    <source>
        <dbReference type="SAM" id="MobiDB-lite"/>
    </source>
</evidence>
<dbReference type="PANTHER" id="PTHR11932">
    <property type="entry name" value="CULLIN"/>
    <property type="match status" value="1"/>
</dbReference>
<dbReference type="EMBL" id="CASHTH010000529">
    <property type="protein sequence ID" value="CAI8003653.1"/>
    <property type="molecule type" value="Genomic_DNA"/>
</dbReference>
<dbReference type="SUPFAM" id="SSF75632">
    <property type="entry name" value="Cullin homology domain"/>
    <property type="match status" value="1"/>
</dbReference>
<accession>A0AA35W794</accession>
<evidence type="ECO:0000256" key="4">
    <source>
        <dbReference type="ARBA" id="ARBA00022786"/>
    </source>
</evidence>
<comment type="pathway">
    <text evidence="1">Protein modification; protein ubiquitination.</text>
</comment>
<dbReference type="AlphaFoldDB" id="A0AA35W794"/>
<protein>
    <submittedName>
        <fullName evidence="10">Cullin-4A</fullName>
    </submittedName>
</protein>
<dbReference type="Gene3D" id="1.20.1310.10">
    <property type="entry name" value="Cullin Repeats"/>
    <property type="match status" value="4"/>
</dbReference>
<dbReference type="GO" id="GO:0006511">
    <property type="term" value="P:ubiquitin-dependent protein catabolic process"/>
    <property type="evidence" value="ECO:0007669"/>
    <property type="project" value="InterPro"/>
</dbReference>
<evidence type="ECO:0000256" key="3">
    <source>
        <dbReference type="ARBA" id="ARBA00022499"/>
    </source>
</evidence>
<dbReference type="InterPro" id="IPR001373">
    <property type="entry name" value="Cullin_N"/>
</dbReference>
<dbReference type="GO" id="GO:0031625">
    <property type="term" value="F:ubiquitin protein ligase binding"/>
    <property type="evidence" value="ECO:0007669"/>
    <property type="project" value="InterPro"/>
</dbReference>
<keyword evidence="3" id="KW-1017">Isopeptide bond</keyword>
<dbReference type="FunFam" id="1.20.1310.10:FF:000059">
    <property type="entry name" value="Cullin-4B"/>
    <property type="match status" value="1"/>
</dbReference>
<reference evidence="10" key="1">
    <citation type="submission" date="2023-03" db="EMBL/GenBank/DDBJ databases">
        <authorList>
            <person name="Steffen K."/>
            <person name="Cardenas P."/>
        </authorList>
    </citation>
    <scope>NUCLEOTIDE SEQUENCE</scope>
</reference>
<comment type="caution">
    <text evidence="10">The sequence shown here is derived from an EMBL/GenBank/DDBJ whole genome shotgun (WGS) entry which is preliminary data.</text>
</comment>
<keyword evidence="11" id="KW-1185">Reference proteome</keyword>
<evidence type="ECO:0000256" key="5">
    <source>
        <dbReference type="ARBA" id="ARBA00022843"/>
    </source>
</evidence>
<dbReference type="InterPro" id="IPR016158">
    <property type="entry name" value="Cullin_homology"/>
</dbReference>
<dbReference type="SUPFAM" id="SSF74788">
    <property type="entry name" value="Cullin repeat-like"/>
    <property type="match status" value="1"/>
</dbReference>
<evidence type="ECO:0000256" key="2">
    <source>
        <dbReference type="ARBA" id="ARBA00006019"/>
    </source>
</evidence>
<dbReference type="Proteomes" id="UP001174909">
    <property type="component" value="Unassembled WGS sequence"/>
</dbReference>
<sequence>MTDRTNPGLMSNPLLPNGRKRRLTPLHKKHRDPTLIPYQPVKRQRANSNAPPNMAHLPGSNNHKMSAGTGGSAGRVGFNNLAKKSNQGKKLVIKNRKVKPDLPENYEAETWSKLAEVIVAVQLQRSISYSLEELYQAVENMCSHKMAANLYSNLRRECDHHVQSLVPKFNQPEMGDSELLLMVSKQWNDHCNQMIMIRSIFLYLDRTYAVPSTSVLSIWDMGLDLFGCHIISPARVQNRVVKGILSLITKERHGETVDRVLLKNLLTMLVDLRMYSEAFETDFLLETETVYRTESLRMMRDTEFTLPEYLSHVDRRLQQEMELLNNYLHKSTRKPLILCVEKQLIGEHLQEILDKGYESLLEAVRVSELSLLYGFFARFKDGLPLMSKAFSDYIKKSGVAIVSDAEREKTMVHELLELKSKVDGIIEKAFKNSQLFQGVVREGFEAVVNRRQNKPAELIAKYVDVQLRSGNKEWTDEQMERLMDKVMVLFRFINGVGRTISI</sequence>
<evidence type="ECO:0000313" key="11">
    <source>
        <dbReference type="Proteomes" id="UP001174909"/>
    </source>
</evidence>
<name>A0AA35W794_GEOBA</name>